<dbReference type="InterPro" id="IPR039512">
    <property type="entry name" value="RCHY1_zinc-ribbon"/>
</dbReference>
<dbReference type="Gene3D" id="2.20.28.10">
    <property type="match status" value="1"/>
</dbReference>
<dbReference type="Pfam" id="PF13639">
    <property type="entry name" value="zf-RING_2"/>
    <property type="match status" value="1"/>
</dbReference>
<dbReference type="Proteomes" id="UP000515154">
    <property type="component" value="Linkage group LG8"/>
</dbReference>
<dbReference type="Pfam" id="PF14599">
    <property type="entry name" value="zinc_ribbon_6"/>
    <property type="match status" value="1"/>
</dbReference>
<dbReference type="PANTHER" id="PTHR21319">
    <property type="entry name" value="RING FINGER AND CHY ZINC FINGER DOMAIN-CONTAINING PROTEIN 1"/>
    <property type="match status" value="1"/>
</dbReference>
<feature type="domain" description="RING-type" evidence="5">
    <location>
        <begin position="134"/>
        <end position="176"/>
    </location>
</feature>
<accession>A0A6P7SQ36</accession>
<proteinExistence type="predicted"/>
<evidence type="ECO:0000256" key="3">
    <source>
        <dbReference type="ARBA" id="ARBA00022833"/>
    </source>
</evidence>
<dbReference type="GO" id="GO:0006511">
    <property type="term" value="P:ubiquitin-dependent protein catabolic process"/>
    <property type="evidence" value="ECO:0007669"/>
    <property type="project" value="TreeGrafter"/>
</dbReference>
<feature type="domain" description="CTCHY-type" evidence="7">
    <location>
        <begin position="70"/>
        <end position="133"/>
    </location>
</feature>
<keyword evidence="8" id="KW-1185">Reference proteome</keyword>
<keyword evidence="1" id="KW-0479">Metal-binding</keyword>
<dbReference type="PROSITE" id="PS51270">
    <property type="entry name" value="ZF_CTCHY"/>
    <property type="match status" value="1"/>
</dbReference>
<dbReference type="RefSeq" id="XP_029640238.1">
    <property type="nucleotide sequence ID" value="XM_029784378.2"/>
</dbReference>
<dbReference type="GO" id="GO:0016567">
    <property type="term" value="P:protein ubiquitination"/>
    <property type="evidence" value="ECO:0007669"/>
    <property type="project" value="TreeGrafter"/>
</dbReference>
<dbReference type="PANTHER" id="PTHR21319:SF53">
    <property type="entry name" value="RING FINGER AND CHY ZINC FINGER DOMAIN-CONTAINING PROTEIN 1"/>
    <property type="match status" value="1"/>
</dbReference>
<reference evidence="9" key="1">
    <citation type="submission" date="2025-08" db="UniProtKB">
        <authorList>
            <consortium name="RefSeq"/>
        </authorList>
    </citation>
    <scope>IDENTIFICATION</scope>
</reference>
<dbReference type="Pfam" id="PF05495">
    <property type="entry name" value="zf-CHY"/>
    <property type="match status" value="1"/>
</dbReference>
<evidence type="ECO:0000259" key="6">
    <source>
        <dbReference type="PROSITE" id="PS51266"/>
    </source>
</evidence>
<dbReference type="KEGG" id="osn:115215191"/>
<sequence length="240" mass="27691">MASVALDCSHYKRDCSLVAPCCNKVYVCRVCHDDVEDHTLDRTTVEEIVCNKCSTRQPVGDRCSKCDIKFAQYFCGKCRLYDSNDLKQFHCDGCGLCRVGGRENYFHCEKCDVCLLLTMKDSHECLEKISHNECPVCLQNLHTSRKPSRIPKCRHMIHEECFKKLFQYGHFACPICGTSMTNMTPIWKLKDEEVKQTEMPQDYKEIKTNILCRDCHKQNVVDLHFLGLKCPDCGSYNTCQ</sequence>
<evidence type="ECO:0000259" key="7">
    <source>
        <dbReference type="PROSITE" id="PS51270"/>
    </source>
</evidence>
<dbReference type="PROSITE" id="PS51266">
    <property type="entry name" value="ZF_CHY"/>
    <property type="match status" value="1"/>
</dbReference>
<dbReference type="AlphaFoldDB" id="A0A6P7SQ36"/>
<dbReference type="GO" id="GO:0061630">
    <property type="term" value="F:ubiquitin protein ligase activity"/>
    <property type="evidence" value="ECO:0007669"/>
    <property type="project" value="TreeGrafter"/>
</dbReference>
<feature type="domain" description="CHY-type" evidence="6">
    <location>
        <begin position="1"/>
        <end position="68"/>
    </location>
</feature>
<dbReference type="PROSITE" id="PS50089">
    <property type="entry name" value="ZF_RING_2"/>
    <property type="match status" value="1"/>
</dbReference>
<evidence type="ECO:0000256" key="4">
    <source>
        <dbReference type="PROSITE-ProRule" id="PRU00601"/>
    </source>
</evidence>
<keyword evidence="3" id="KW-0862">Zinc</keyword>
<dbReference type="InterPro" id="IPR037274">
    <property type="entry name" value="Znf_CHY_sf"/>
</dbReference>
<name>A0A6P7SQ36_9MOLL</name>
<evidence type="ECO:0000313" key="8">
    <source>
        <dbReference type="Proteomes" id="UP000515154"/>
    </source>
</evidence>
<protein>
    <submittedName>
        <fullName evidence="9">RING finger and CHY zinc finger domain-containing protein 1 isoform X1</fullName>
    </submittedName>
</protein>
<dbReference type="GO" id="GO:0005634">
    <property type="term" value="C:nucleus"/>
    <property type="evidence" value="ECO:0007669"/>
    <property type="project" value="TreeGrafter"/>
</dbReference>
<dbReference type="GO" id="GO:0008270">
    <property type="term" value="F:zinc ion binding"/>
    <property type="evidence" value="ECO:0007669"/>
    <property type="project" value="UniProtKB-KW"/>
</dbReference>
<dbReference type="SMART" id="SM00184">
    <property type="entry name" value="RING"/>
    <property type="match status" value="1"/>
</dbReference>
<dbReference type="InterPro" id="IPR013083">
    <property type="entry name" value="Znf_RING/FYVE/PHD"/>
</dbReference>
<dbReference type="SUPFAM" id="SSF161245">
    <property type="entry name" value="Zinc hairpin stack"/>
    <property type="match status" value="1"/>
</dbReference>
<keyword evidence="2 4" id="KW-0863">Zinc-finger</keyword>
<evidence type="ECO:0000259" key="5">
    <source>
        <dbReference type="PROSITE" id="PS50089"/>
    </source>
</evidence>
<dbReference type="SUPFAM" id="SSF57850">
    <property type="entry name" value="RING/U-box"/>
    <property type="match status" value="1"/>
</dbReference>
<dbReference type="InterPro" id="IPR008913">
    <property type="entry name" value="Znf_CHY"/>
</dbReference>
<dbReference type="InterPro" id="IPR001841">
    <property type="entry name" value="Znf_RING"/>
</dbReference>
<dbReference type="InterPro" id="IPR017921">
    <property type="entry name" value="Znf_CTCHY"/>
</dbReference>
<evidence type="ECO:0000256" key="1">
    <source>
        <dbReference type="ARBA" id="ARBA00022723"/>
    </source>
</evidence>
<dbReference type="InterPro" id="IPR037275">
    <property type="entry name" value="Znf_CTCHY_sf"/>
</dbReference>
<evidence type="ECO:0000313" key="9">
    <source>
        <dbReference type="RefSeq" id="XP_029640238.1"/>
    </source>
</evidence>
<dbReference type="Gene3D" id="3.30.40.10">
    <property type="entry name" value="Zinc/RING finger domain, C3HC4 (zinc finger)"/>
    <property type="match status" value="1"/>
</dbReference>
<evidence type="ECO:0000256" key="2">
    <source>
        <dbReference type="ARBA" id="ARBA00022771"/>
    </source>
</evidence>
<dbReference type="SUPFAM" id="SSF161219">
    <property type="entry name" value="CHY zinc finger-like"/>
    <property type="match status" value="1"/>
</dbReference>
<gene>
    <name evidence="9" type="primary">LOC115215191</name>
</gene>
<organism evidence="8 9">
    <name type="scientific">Octopus sinensis</name>
    <name type="common">East Asian common octopus</name>
    <dbReference type="NCBI Taxonomy" id="2607531"/>
    <lineage>
        <taxon>Eukaryota</taxon>
        <taxon>Metazoa</taxon>
        <taxon>Spiralia</taxon>
        <taxon>Lophotrochozoa</taxon>
        <taxon>Mollusca</taxon>
        <taxon>Cephalopoda</taxon>
        <taxon>Coleoidea</taxon>
        <taxon>Octopodiformes</taxon>
        <taxon>Octopoda</taxon>
        <taxon>Incirrata</taxon>
        <taxon>Octopodidae</taxon>
        <taxon>Octopus</taxon>
    </lineage>
</organism>